<dbReference type="InterPro" id="IPR017871">
    <property type="entry name" value="ABC_transporter-like_CS"/>
</dbReference>
<dbReference type="PANTHER" id="PTHR43023">
    <property type="entry name" value="PROTEIN TRIGALACTOSYLDIACYLGLYCEROL 3, CHLOROPLASTIC"/>
    <property type="match status" value="1"/>
</dbReference>
<evidence type="ECO:0000256" key="4">
    <source>
        <dbReference type="ARBA" id="ARBA00022840"/>
    </source>
</evidence>
<dbReference type="Pfam" id="PF00005">
    <property type="entry name" value="ABC_tran"/>
    <property type="match status" value="1"/>
</dbReference>
<dbReference type="InterPro" id="IPR003593">
    <property type="entry name" value="AAA+_ATPase"/>
</dbReference>
<keyword evidence="1" id="KW-0813">Transport</keyword>
<dbReference type="PROSITE" id="PS50893">
    <property type="entry name" value="ABC_TRANSPORTER_2"/>
    <property type="match status" value="1"/>
</dbReference>
<gene>
    <name evidence="7" type="ORF">ACG00X_10880</name>
</gene>
<dbReference type="EMBL" id="JBIGIA010000007">
    <property type="protein sequence ID" value="MFG6457336.1"/>
    <property type="molecule type" value="Genomic_DNA"/>
</dbReference>
<protein>
    <submittedName>
        <fullName evidence="7">ABC transporter ATP-binding protein</fullName>
    </submittedName>
</protein>
<proteinExistence type="predicted"/>
<dbReference type="InterPro" id="IPR003439">
    <property type="entry name" value="ABC_transporter-like_ATP-bd"/>
</dbReference>
<dbReference type="RefSeq" id="WP_394488178.1">
    <property type="nucleotide sequence ID" value="NZ_JBIGIA010000007.1"/>
</dbReference>
<keyword evidence="4 7" id="KW-0067">ATP-binding</keyword>
<feature type="compositionally biased region" description="Basic and acidic residues" evidence="5">
    <location>
        <begin position="1"/>
        <end position="10"/>
    </location>
</feature>
<keyword evidence="8" id="KW-1185">Reference proteome</keyword>
<keyword evidence="2" id="KW-1003">Cell membrane</keyword>
<evidence type="ECO:0000313" key="7">
    <source>
        <dbReference type="EMBL" id="MFG6457336.1"/>
    </source>
</evidence>
<evidence type="ECO:0000256" key="5">
    <source>
        <dbReference type="SAM" id="MobiDB-lite"/>
    </source>
</evidence>
<dbReference type="InterPro" id="IPR027417">
    <property type="entry name" value="P-loop_NTPase"/>
</dbReference>
<name>A0ABW7G5Y1_9BURK</name>
<evidence type="ECO:0000256" key="1">
    <source>
        <dbReference type="ARBA" id="ARBA00022448"/>
    </source>
</evidence>
<evidence type="ECO:0000313" key="8">
    <source>
        <dbReference type="Proteomes" id="UP001606305"/>
    </source>
</evidence>
<accession>A0ABW7G5Y1</accession>
<feature type="domain" description="ABC transporter" evidence="6">
    <location>
        <begin position="31"/>
        <end position="268"/>
    </location>
</feature>
<sequence>MPAASSREHSASAGRLGSGPAPGPHDAEVLMRVQGLSLHAGGRELQRDLSFDVRAGEVLAICGASGCGKSTLLRHMIGLQTPQTGRVTWVAGGEPRDVHGDDPPRREIGVAFQAGALWSSMTVGENVMLPLELYADLDEAQREQQARFKLALAGLPDPATFDAEPASLSGGMRKRAAIARALVLDPPLLCLDEPSAGLDPLTSARLDDLLLRLKHEVGTAIVLVTHELDSLFAVADRLLFLDVDAGTATALGPPAELRDHGPAAVREFLTRGRPPAAHPSEETA</sequence>
<reference evidence="7 8" key="1">
    <citation type="submission" date="2024-09" db="EMBL/GenBank/DDBJ databases">
        <title>Novel species of the genus Pelomonas and Roseateles isolated from streams.</title>
        <authorList>
            <person name="Lu H."/>
        </authorList>
    </citation>
    <scope>NUCLEOTIDE SEQUENCE [LARGE SCALE GENOMIC DNA]</scope>
    <source>
        <strain evidence="7 8">BYS96W</strain>
    </source>
</reference>
<dbReference type="PANTHER" id="PTHR43023:SF3">
    <property type="entry name" value="PROTEIN TRIGALACTOSYLDIACYLGLYCEROL 3, CHLOROPLASTIC"/>
    <property type="match status" value="1"/>
</dbReference>
<dbReference type="SMART" id="SM00382">
    <property type="entry name" value="AAA"/>
    <property type="match status" value="1"/>
</dbReference>
<organism evidence="7 8">
    <name type="scientific">Pelomonas nitida</name>
    <dbReference type="NCBI Taxonomy" id="3299027"/>
    <lineage>
        <taxon>Bacteria</taxon>
        <taxon>Pseudomonadati</taxon>
        <taxon>Pseudomonadota</taxon>
        <taxon>Betaproteobacteria</taxon>
        <taxon>Burkholderiales</taxon>
        <taxon>Sphaerotilaceae</taxon>
        <taxon>Roseateles</taxon>
    </lineage>
</organism>
<comment type="caution">
    <text evidence="7">The sequence shown here is derived from an EMBL/GenBank/DDBJ whole genome shotgun (WGS) entry which is preliminary data.</text>
</comment>
<keyword evidence="3" id="KW-0547">Nucleotide-binding</keyword>
<feature type="region of interest" description="Disordered" evidence="5">
    <location>
        <begin position="1"/>
        <end position="26"/>
    </location>
</feature>
<evidence type="ECO:0000259" key="6">
    <source>
        <dbReference type="PROSITE" id="PS50893"/>
    </source>
</evidence>
<dbReference type="Proteomes" id="UP001606305">
    <property type="component" value="Unassembled WGS sequence"/>
</dbReference>
<dbReference type="SUPFAM" id="SSF52540">
    <property type="entry name" value="P-loop containing nucleoside triphosphate hydrolases"/>
    <property type="match status" value="1"/>
</dbReference>
<evidence type="ECO:0000256" key="2">
    <source>
        <dbReference type="ARBA" id="ARBA00022475"/>
    </source>
</evidence>
<dbReference type="GO" id="GO:0005524">
    <property type="term" value="F:ATP binding"/>
    <property type="evidence" value="ECO:0007669"/>
    <property type="project" value="UniProtKB-KW"/>
</dbReference>
<keyword evidence="2" id="KW-0472">Membrane</keyword>
<dbReference type="PROSITE" id="PS00211">
    <property type="entry name" value="ABC_TRANSPORTER_1"/>
    <property type="match status" value="1"/>
</dbReference>
<evidence type="ECO:0000256" key="3">
    <source>
        <dbReference type="ARBA" id="ARBA00022741"/>
    </source>
</evidence>
<dbReference type="Gene3D" id="3.40.50.300">
    <property type="entry name" value="P-loop containing nucleotide triphosphate hydrolases"/>
    <property type="match status" value="1"/>
</dbReference>